<feature type="transmembrane region" description="Helical" evidence="6">
    <location>
        <begin position="236"/>
        <end position="256"/>
    </location>
</feature>
<keyword evidence="7" id="KW-0808">Transferase</keyword>
<feature type="transmembrane region" description="Helical" evidence="6">
    <location>
        <begin position="115"/>
        <end position="132"/>
    </location>
</feature>
<feature type="transmembrane region" description="Helical" evidence="6">
    <location>
        <begin position="190"/>
        <end position="208"/>
    </location>
</feature>
<dbReference type="Pfam" id="PF01040">
    <property type="entry name" value="UbiA"/>
    <property type="match status" value="1"/>
</dbReference>
<evidence type="ECO:0000256" key="1">
    <source>
        <dbReference type="ARBA" id="ARBA00004141"/>
    </source>
</evidence>
<evidence type="ECO:0000313" key="7">
    <source>
        <dbReference type="EMBL" id="CEN34335.1"/>
    </source>
</evidence>
<dbReference type="EMBL" id="CDOD01000012">
    <property type="protein sequence ID" value="CEN34335.1"/>
    <property type="molecule type" value="Genomic_DNA"/>
</dbReference>
<dbReference type="STRING" id="28189.CCYN74_80020"/>
<name>A0A0B7H4P6_9FLAO</name>
<gene>
    <name evidence="7" type="ORF">CCYN2B_20069</name>
</gene>
<comment type="subcellular location">
    <subcellularLocation>
        <location evidence="1">Membrane</location>
        <topology evidence="1">Multi-pass membrane protein</topology>
    </subcellularLocation>
</comment>
<evidence type="ECO:0000256" key="2">
    <source>
        <dbReference type="ARBA" id="ARBA00022475"/>
    </source>
</evidence>
<keyword evidence="8" id="KW-1185">Reference proteome</keyword>
<protein>
    <submittedName>
        <fullName evidence="7">Prenyltransferase, UbiA family</fullName>
    </submittedName>
</protein>
<evidence type="ECO:0000256" key="6">
    <source>
        <dbReference type="SAM" id="Phobius"/>
    </source>
</evidence>
<accession>A0A0B7H4P6</accession>
<dbReference type="CDD" id="cd13961">
    <property type="entry name" value="PT_UbiA_DGGGPS"/>
    <property type="match status" value="1"/>
</dbReference>
<dbReference type="Gene3D" id="1.10.357.140">
    <property type="entry name" value="UbiA prenyltransferase"/>
    <property type="match status" value="1"/>
</dbReference>
<feature type="transmembrane region" description="Helical" evidence="6">
    <location>
        <begin position="262"/>
        <end position="282"/>
    </location>
</feature>
<dbReference type="InterPro" id="IPR000537">
    <property type="entry name" value="UbiA_prenyltransferase"/>
</dbReference>
<dbReference type="AlphaFoldDB" id="A0A0B7H4P6"/>
<keyword evidence="4 6" id="KW-1133">Transmembrane helix</keyword>
<dbReference type="GO" id="GO:0016765">
    <property type="term" value="F:transferase activity, transferring alkyl or aryl (other than methyl) groups"/>
    <property type="evidence" value="ECO:0007669"/>
    <property type="project" value="InterPro"/>
</dbReference>
<feature type="transmembrane region" description="Helical" evidence="6">
    <location>
        <begin position="294"/>
        <end position="314"/>
    </location>
</feature>
<dbReference type="PANTHER" id="PTHR42723">
    <property type="entry name" value="CHLOROPHYLL SYNTHASE"/>
    <property type="match status" value="1"/>
</dbReference>
<dbReference type="InterPro" id="IPR044878">
    <property type="entry name" value="UbiA_sf"/>
</dbReference>
<feature type="transmembrane region" description="Helical" evidence="6">
    <location>
        <begin position="31"/>
        <end position="53"/>
    </location>
</feature>
<evidence type="ECO:0000313" key="8">
    <source>
        <dbReference type="Proteomes" id="UP000038055"/>
    </source>
</evidence>
<evidence type="ECO:0000256" key="3">
    <source>
        <dbReference type="ARBA" id="ARBA00022692"/>
    </source>
</evidence>
<dbReference type="eggNOG" id="COG0382">
    <property type="taxonomic scope" value="Bacteria"/>
</dbReference>
<dbReference type="GO" id="GO:0016020">
    <property type="term" value="C:membrane"/>
    <property type="evidence" value="ECO:0007669"/>
    <property type="project" value="UniProtKB-SubCell"/>
</dbReference>
<keyword evidence="2" id="KW-1003">Cell membrane</keyword>
<feature type="transmembrane region" description="Helical" evidence="6">
    <location>
        <begin position="161"/>
        <end position="184"/>
    </location>
</feature>
<proteinExistence type="predicted"/>
<dbReference type="InterPro" id="IPR050475">
    <property type="entry name" value="Prenyltransferase_related"/>
</dbReference>
<organism evidence="7 8">
    <name type="scientific">Capnocytophaga cynodegmi</name>
    <dbReference type="NCBI Taxonomy" id="28189"/>
    <lineage>
        <taxon>Bacteria</taxon>
        <taxon>Pseudomonadati</taxon>
        <taxon>Bacteroidota</taxon>
        <taxon>Flavobacteriia</taxon>
        <taxon>Flavobacteriales</taxon>
        <taxon>Flavobacteriaceae</taxon>
        <taxon>Capnocytophaga</taxon>
    </lineage>
</organism>
<sequence length="318" mass="37157">MREKRSYFCFSLFIYREIVIRKKTKRTLLKIFGLFSSVRGYNILMICIAQYLASIFVLSKDISIRRVLLDDNLFMLVLAGALAIAGGYIINGFYDKEKDLINKPLKSMIDRLVGQNTKLTLYFLLNFLSVIVASYVSFRAVIFFSGYIFSMWLYSHRIKKIPFWGNFTSAILAIVPFFAVFIHYRNFDRVIFIHALLLFLLILTKEFIKDLENLKGDLAHNYHTIPVKYGEKRAKITITLTSLCCFIPIYVLIVHFNVGYMSYYLIFSQIMLLLSLVILWNSSFRNHYILIHNILKFVLITGIFSVVLIDLSWISKIK</sequence>
<evidence type="ECO:0000256" key="5">
    <source>
        <dbReference type="ARBA" id="ARBA00023136"/>
    </source>
</evidence>
<feature type="transmembrane region" description="Helical" evidence="6">
    <location>
        <begin position="73"/>
        <end position="94"/>
    </location>
</feature>
<keyword evidence="3 6" id="KW-0812">Transmembrane</keyword>
<reference evidence="8" key="1">
    <citation type="submission" date="2015-01" db="EMBL/GenBank/DDBJ databases">
        <authorList>
            <person name="MANFREDI Pablo"/>
        </authorList>
    </citation>
    <scope>NUCLEOTIDE SEQUENCE [LARGE SCALE GENOMIC DNA]</scope>
    <source>
        <strain evidence="8">Ccyn2B</strain>
    </source>
</reference>
<dbReference type="Proteomes" id="UP000038055">
    <property type="component" value="Unassembled WGS sequence"/>
</dbReference>
<evidence type="ECO:0000256" key="4">
    <source>
        <dbReference type="ARBA" id="ARBA00022989"/>
    </source>
</evidence>
<dbReference type="PANTHER" id="PTHR42723:SF1">
    <property type="entry name" value="CHLOROPHYLL SYNTHASE, CHLOROPLASTIC"/>
    <property type="match status" value="1"/>
</dbReference>
<keyword evidence="5 6" id="KW-0472">Membrane</keyword>